<dbReference type="Proteomes" id="UP001596547">
    <property type="component" value="Unassembled WGS sequence"/>
</dbReference>
<keyword evidence="1" id="KW-0472">Membrane</keyword>
<keyword evidence="1" id="KW-1133">Transmembrane helix</keyword>
<comment type="caution">
    <text evidence="2">The sequence shown here is derived from an EMBL/GenBank/DDBJ whole genome shotgun (WGS) entry which is preliminary data.</text>
</comment>
<dbReference type="PANTHER" id="PTHR39165">
    <property type="entry name" value="IG HYPOTHETICAL 17883"/>
    <property type="match status" value="1"/>
</dbReference>
<feature type="transmembrane region" description="Helical" evidence="1">
    <location>
        <begin position="81"/>
        <end position="114"/>
    </location>
</feature>
<dbReference type="RefSeq" id="WP_276305141.1">
    <property type="nucleotide sequence ID" value="NZ_CP119992.1"/>
</dbReference>
<dbReference type="InterPro" id="IPR007403">
    <property type="entry name" value="DUF456"/>
</dbReference>
<proteinExistence type="predicted"/>
<evidence type="ECO:0000313" key="3">
    <source>
        <dbReference type="Proteomes" id="UP001596547"/>
    </source>
</evidence>
<gene>
    <name evidence="2" type="ORF">ACFQPE_02875</name>
</gene>
<keyword evidence="1" id="KW-0812">Transmembrane</keyword>
<feature type="transmembrane region" description="Helical" evidence="1">
    <location>
        <begin position="49"/>
        <end position="69"/>
    </location>
</feature>
<evidence type="ECO:0000256" key="1">
    <source>
        <dbReference type="SAM" id="Phobius"/>
    </source>
</evidence>
<organism evidence="2 3">
    <name type="scientific">Halomarina halobia</name>
    <dbReference type="NCBI Taxonomy" id="3033386"/>
    <lineage>
        <taxon>Archaea</taxon>
        <taxon>Methanobacteriati</taxon>
        <taxon>Methanobacteriota</taxon>
        <taxon>Stenosarchaea group</taxon>
        <taxon>Halobacteria</taxon>
        <taxon>Halobacteriales</taxon>
        <taxon>Natronomonadaceae</taxon>
        <taxon>Halomarina</taxon>
    </lineage>
</organism>
<evidence type="ECO:0000313" key="2">
    <source>
        <dbReference type="EMBL" id="MFC7315738.1"/>
    </source>
</evidence>
<sequence length="160" mass="15957">MSEAVALAAFALLVLGVVGTVVPLLPGALLSLAGVYLYWWGTGYAAPGPAVLAALTLVGVAAVAVDYFGGAIAARSGGASWWTTALAATAGVLLMLVSGPFGLLVGVAGTVFVLEYGRHRDAREGAWTALYATVGVLASAVVQALLALSMLVAMLAVALL</sequence>
<dbReference type="PANTHER" id="PTHR39165:SF1">
    <property type="entry name" value="DUF456 DOMAIN-CONTAINING PROTEIN"/>
    <property type="match status" value="1"/>
</dbReference>
<dbReference type="EMBL" id="JBHTBF010000001">
    <property type="protein sequence ID" value="MFC7315738.1"/>
    <property type="molecule type" value="Genomic_DNA"/>
</dbReference>
<keyword evidence="3" id="KW-1185">Reference proteome</keyword>
<feature type="transmembrane region" description="Helical" evidence="1">
    <location>
        <begin position="126"/>
        <end position="159"/>
    </location>
</feature>
<protein>
    <submittedName>
        <fullName evidence="2">DUF456 domain-containing protein</fullName>
    </submittedName>
</protein>
<dbReference type="AlphaFoldDB" id="A0ABD6A5A1"/>
<reference evidence="2 3" key="1">
    <citation type="journal article" date="2019" name="Int. J. Syst. Evol. Microbiol.">
        <title>The Global Catalogue of Microorganisms (GCM) 10K type strain sequencing project: providing services to taxonomists for standard genome sequencing and annotation.</title>
        <authorList>
            <consortium name="The Broad Institute Genomics Platform"/>
            <consortium name="The Broad Institute Genome Sequencing Center for Infectious Disease"/>
            <person name="Wu L."/>
            <person name="Ma J."/>
        </authorList>
    </citation>
    <scope>NUCLEOTIDE SEQUENCE [LARGE SCALE GENOMIC DNA]</scope>
    <source>
        <strain evidence="2 3">PSR21</strain>
    </source>
</reference>
<accession>A0ABD6A5A1</accession>
<dbReference type="GeneID" id="79314713"/>
<dbReference type="Pfam" id="PF04306">
    <property type="entry name" value="DUF456"/>
    <property type="match status" value="1"/>
</dbReference>
<name>A0ABD6A5A1_9EURY</name>